<dbReference type="Proteomes" id="UP000297245">
    <property type="component" value="Unassembled WGS sequence"/>
</dbReference>
<protein>
    <submittedName>
        <fullName evidence="2">HET-domain-containing protein</fullName>
    </submittedName>
</protein>
<evidence type="ECO:0000313" key="3">
    <source>
        <dbReference type="Proteomes" id="UP000297245"/>
    </source>
</evidence>
<proteinExistence type="predicted"/>
<organism evidence="2 3">
    <name type="scientific">Dendrothele bispora (strain CBS 962.96)</name>
    <dbReference type="NCBI Taxonomy" id="1314807"/>
    <lineage>
        <taxon>Eukaryota</taxon>
        <taxon>Fungi</taxon>
        <taxon>Dikarya</taxon>
        <taxon>Basidiomycota</taxon>
        <taxon>Agaricomycotina</taxon>
        <taxon>Agaricomycetes</taxon>
        <taxon>Agaricomycetidae</taxon>
        <taxon>Agaricales</taxon>
        <taxon>Agaricales incertae sedis</taxon>
        <taxon>Dendrothele</taxon>
    </lineage>
</organism>
<dbReference type="Pfam" id="PF26639">
    <property type="entry name" value="Het-6_barrel"/>
    <property type="match status" value="1"/>
</dbReference>
<sequence length="745" mass="84939">MNTLVNFLVDPLRRMLGKLADWRYKEFHHEPLRFKKSIRLITIEPQTLDCLVHCSVNEVNLDPEDSTHNPNLEYETLSYTWYIDGDIGKPTKGTMQTIICNDRALKVHQNLYNGLLQLRRLKRSLPIWIDAICINQNDDDEKSSQVKMMGEIFGRAKTVVVWLGRKTLGTRVALAILRPLLKEGGKDELGQFFVKQSQKDRDLRYVLADIGYSRIFSALHWIVGRGVFERVWTLQEIVLAKKLIFYLGDETIPLEKLVETFPYIDNTNINATNKDREYGLGKALTMLRGLSFLLKTREKFLNGTHCPLETALNEARRRKSSKPADKVFAILSISDSTQDIDVNYRRNVAKVYCECARKLITGPTGLRLLSLVGQLRRHSDGTRPEDTTTKHIAFPSVSTKHLIADIDFLEGLPSWVPDLNVQPRPLPLENLVQTVVYAAATSINPDFQVLDSDKFHLKLKVAFVDVITNIGDVIDTAAHVIRKPWRFIDIVTGIVLGPANTYKPTGEPIISIFQKTLVAGEIATANVYKKGETIEINESHFAEWFATMADTLMLLGEPALKYISQEEEVYFTLQEFAVNVDEIKSYYSATENAARAKYKVRAIRKFISMYDSPAHGLRDRLQEKFNRPMPTYRRMGVDINPDLIGVLTPYRDMFEHFYLHRCLFITGKGYMGTGPWTVQKNDRVALVAGASVPFIFRQRASDQYELVGEAYCHGMMGGFHTRNGTQERLPGLNLDDLNFEYITVV</sequence>
<dbReference type="PANTHER" id="PTHR24148:SF64">
    <property type="entry name" value="HETEROKARYON INCOMPATIBILITY DOMAIN-CONTAINING PROTEIN"/>
    <property type="match status" value="1"/>
</dbReference>
<gene>
    <name evidence="2" type="ORF">K435DRAFT_792448</name>
</gene>
<reference evidence="2 3" key="1">
    <citation type="journal article" date="2019" name="Nat. Ecol. Evol.">
        <title>Megaphylogeny resolves global patterns of mushroom evolution.</title>
        <authorList>
            <person name="Varga T."/>
            <person name="Krizsan K."/>
            <person name="Foldi C."/>
            <person name="Dima B."/>
            <person name="Sanchez-Garcia M."/>
            <person name="Sanchez-Ramirez S."/>
            <person name="Szollosi G.J."/>
            <person name="Szarkandi J.G."/>
            <person name="Papp V."/>
            <person name="Albert L."/>
            <person name="Andreopoulos W."/>
            <person name="Angelini C."/>
            <person name="Antonin V."/>
            <person name="Barry K.W."/>
            <person name="Bougher N.L."/>
            <person name="Buchanan P."/>
            <person name="Buyck B."/>
            <person name="Bense V."/>
            <person name="Catcheside P."/>
            <person name="Chovatia M."/>
            <person name="Cooper J."/>
            <person name="Damon W."/>
            <person name="Desjardin D."/>
            <person name="Finy P."/>
            <person name="Geml J."/>
            <person name="Haridas S."/>
            <person name="Hughes K."/>
            <person name="Justo A."/>
            <person name="Karasinski D."/>
            <person name="Kautmanova I."/>
            <person name="Kiss B."/>
            <person name="Kocsube S."/>
            <person name="Kotiranta H."/>
            <person name="LaButti K.M."/>
            <person name="Lechner B.E."/>
            <person name="Liimatainen K."/>
            <person name="Lipzen A."/>
            <person name="Lukacs Z."/>
            <person name="Mihaltcheva S."/>
            <person name="Morgado L.N."/>
            <person name="Niskanen T."/>
            <person name="Noordeloos M.E."/>
            <person name="Ohm R.A."/>
            <person name="Ortiz-Santana B."/>
            <person name="Ovrebo C."/>
            <person name="Racz N."/>
            <person name="Riley R."/>
            <person name="Savchenko A."/>
            <person name="Shiryaev A."/>
            <person name="Soop K."/>
            <person name="Spirin V."/>
            <person name="Szebenyi C."/>
            <person name="Tomsovsky M."/>
            <person name="Tulloss R.E."/>
            <person name="Uehling J."/>
            <person name="Grigoriev I.V."/>
            <person name="Vagvolgyi C."/>
            <person name="Papp T."/>
            <person name="Martin F.M."/>
            <person name="Miettinen O."/>
            <person name="Hibbett D.S."/>
            <person name="Nagy L.G."/>
        </authorList>
    </citation>
    <scope>NUCLEOTIDE SEQUENCE [LARGE SCALE GENOMIC DNA]</scope>
    <source>
        <strain evidence="2 3">CBS 962.96</strain>
    </source>
</reference>
<accession>A0A4S8MIU3</accession>
<dbReference type="Pfam" id="PF06985">
    <property type="entry name" value="HET"/>
    <property type="match status" value="1"/>
</dbReference>
<dbReference type="AlphaFoldDB" id="A0A4S8MIU3"/>
<name>A0A4S8MIU3_DENBC</name>
<evidence type="ECO:0000259" key="1">
    <source>
        <dbReference type="Pfam" id="PF06985"/>
    </source>
</evidence>
<dbReference type="InterPro" id="IPR052895">
    <property type="entry name" value="HetReg/Transcr_Mod"/>
</dbReference>
<dbReference type="PANTHER" id="PTHR24148">
    <property type="entry name" value="ANKYRIN REPEAT DOMAIN-CONTAINING PROTEIN 39 HOMOLOG-RELATED"/>
    <property type="match status" value="1"/>
</dbReference>
<feature type="domain" description="Heterokaryon incompatibility" evidence="1">
    <location>
        <begin position="74"/>
        <end position="236"/>
    </location>
</feature>
<dbReference type="OrthoDB" id="5303367at2759"/>
<evidence type="ECO:0000313" key="2">
    <source>
        <dbReference type="EMBL" id="THV02670.1"/>
    </source>
</evidence>
<dbReference type="InterPro" id="IPR010730">
    <property type="entry name" value="HET"/>
</dbReference>
<dbReference type="EMBL" id="ML179075">
    <property type="protein sequence ID" value="THV02670.1"/>
    <property type="molecule type" value="Genomic_DNA"/>
</dbReference>
<keyword evidence="3" id="KW-1185">Reference proteome</keyword>